<feature type="transmembrane region" description="Helical" evidence="6">
    <location>
        <begin position="215"/>
        <end position="248"/>
    </location>
</feature>
<evidence type="ECO:0000313" key="8">
    <source>
        <dbReference type="Proteomes" id="UP001438008"/>
    </source>
</evidence>
<organism evidence="7 8">
    <name type="scientific">Laedolimicola intestinihominis</name>
    <dbReference type="NCBI Taxonomy" id="3133166"/>
    <lineage>
        <taxon>Bacteria</taxon>
        <taxon>Bacillati</taxon>
        <taxon>Bacillota</taxon>
        <taxon>Clostridia</taxon>
        <taxon>Lachnospirales</taxon>
        <taxon>Lachnospiraceae</taxon>
        <taxon>Laedolimicola</taxon>
    </lineage>
</organism>
<feature type="transmembrane region" description="Helical" evidence="6">
    <location>
        <begin position="96"/>
        <end position="116"/>
    </location>
</feature>
<dbReference type="Proteomes" id="UP001438008">
    <property type="component" value="Unassembled WGS sequence"/>
</dbReference>
<evidence type="ECO:0000256" key="1">
    <source>
        <dbReference type="ARBA" id="ARBA00004141"/>
    </source>
</evidence>
<dbReference type="PANTHER" id="PTHR30474:SF3">
    <property type="entry name" value="PEPTIDOGLYCAN GLYCOSYLTRANSFERASE RODA"/>
    <property type="match status" value="1"/>
</dbReference>
<dbReference type="PANTHER" id="PTHR30474">
    <property type="entry name" value="CELL CYCLE PROTEIN"/>
    <property type="match status" value="1"/>
</dbReference>
<feature type="transmembrane region" description="Helical" evidence="6">
    <location>
        <begin position="68"/>
        <end position="89"/>
    </location>
</feature>
<keyword evidence="3" id="KW-0133">Cell shape</keyword>
<keyword evidence="8" id="KW-1185">Reference proteome</keyword>
<comment type="subcellular location">
    <subcellularLocation>
        <location evidence="1">Membrane</location>
        <topology evidence="1">Multi-pass membrane protein</topology>
    </subcellularLocation>
</comment>
<evidence type="ECO:0000256" key="4">
    <source>
        <dbReference type="ARBA" id="ARBA00022989"/>
    </source>
</evidence>
<feature type="transmembrane region" description="Helical" evidence="6">
    <location>
        <begin position="374"/>
        <end position="396"/>
    </location>
</feature>
<feature type="transmembrane region" description="Helical" evidence="6">
    <location>
        <begin position="12"/>
        <end position="28"/>
    </location>
</feature>
<dbReference type="Pfam" id="PF01098">
    <property type="entry name" value="FTSW_RODA_SPOVE"/>
    <property type="match status" value="1"/>
</dbReference>
<feature type="transmembrane region" description="Helical" evidence="6">
    <location>
        <begin position="122"/>
        <end position="140"/>
    </location>
</feature>
<evidence type="ECO:0000256" key="2">
    <source>
        <dbReference type="ARBA" id="ARBA00022692"/>
    </source>
</evidence>
<reference evidence="7 8" key="1">
    <citation type="submission" date="2024-03" db="EMBL/GenBank/DDBJ databases">
        <title>Human intestinal bacterial collection.</title>
        <authorList>
            <person name="Pauvert C."/>
            <person name="Hitch T.C.A."/>
            <person name="Clavel T."/>
        </authorList>
    </citation>
    <scope>NUCLEOTIDE SEQUENCE [LARGE SCALE GENOMIC DNA]</scope>
    <source>
        <strain evidence="7 8">CLA-AA-H132</strain>
    </source>
</reference>
<feature type="transmembrane region" description="Helical" evidence="6">
    <location>
        <begin position="254"/>
        <end position="274"/>
    </location>
</feature>
<accession>A0ABV1FGF7</accession>
<dbReference type="EMBL" id="JBBMFE010000003">
    <property type="protein sequence ID" value="MEQ2471803.1"/>
    <property type="molecule type" value="Genomic_DNA"/>
</dbReference>
<gene>
    <name evidence="7" type="ORF">WMO29_04770</name>
</gene>
<evidence type="ECO:0000256" key="5">
    <source>
        <dbReference type="ARBA" id="ARBA00023136"/>
    </source>
</evidence>
<evidence type="ECO:0000313" key="7">
    <source>
        <dbReference type="EMBL" id="MEQ2471803.1"/>
    </source>
</evidence>
<keyword evidence="5 6" id="KW-0472">Membrane</keyword>
<keyword evidence="2 6" id="KW-0812">Transmembrane</keyword>
<feature type="transmembrane region" description="Helical" evidence="6">
    <location>
        <begin position="408"/>
        <end position="429"/>
    </location>
</feature>
<feature type="transmembrane region" description="Helical" evidence="6">
    <location>
        <begin position="152"/>
        <end position="171"/>
    </location>
</feature>
<protein>
    <submittedName>
        <fullName evidence="7">FtsW/RodA/SpoVE family cell cycle protein</fullName>
    </submittedName>
</protein>
<dbReference type="RefSeq" id="WP_349163990.1">
    <property type="nucleotide sequence ID" value="NZ_JBBMFE010000003.1"/>
</dbReference>
<feature type="transmembrane region" description="Helical" evidence="6">
    <location>
        <begin position="40"/>
        <end position="62"/>
    </location>
</feature>
<dbReference type="InterPro" id="IPR001182">
    <property type="entry name" value="FtsW/RodA"/>
</dbReference>
<comment type="caution">
    <text evidence="7">The sequence shown here is derived from an EMBL/GenBank/DDBJ whole genome shotgun (WGS) entry which is preliminary data.</text>
</comment>
<evidence type="ECO:0000256" key="3">
    <source>
        <dbReference type="ARBA" id="ARBA00022960"/>
    </source>
</evidence>
<name>A0ABV1FGF7_9FIRM</name>
<proteinExistence type="predicted"/>
<feature type="transmembrane region" description="Helical" evidence="6">
    <location>
        <begin position="339"/>
        <end position="362"/>
    </location>
</feature>
<evidence type="ECO:0000256" key="6">
    <source>
        <dbReference type="SAM" id="Phobius"/>
    </source>
</evidence>
<sequence>MVFLITDLSKYAFIILIALYTSLSYSVLRKRDQEEVRHGFRLQILNLFLIHALAFVVLYMQTGEMKLAVFYAFQFFLLQAVLVFTRIIYPKANRLVLNNMCLLLAIGFIMLTRLSYDKAVRQFQIAAVALAVALIVPVLIRKCGFLQKLPWLYGIGGLALLMAVAVVGKTTSGAKLSLVIGKFVFQPSEFVKITFVFFVAAMLSKSTEFADIVRTTILAAAHVLVLAVSSDLGGALLFFVTYLVMLYVATKKPLYFLAGLGAGSVAAVIGYHLFAHVRVRVLAWTDPFSVIENEGYQITQSLFAIGTGRWFGMGLNLGMPNKIPVVEQDFIFSAIAEEMGGIFAVCLILICMSCFIMFINIAMQIKNRFYKYTALGFGTLYGFQVFLTIGGAIRFIPSTGVTLPLVSYGGSSLASSILMFYIIQGMYLLKEDEDLQIEKERAAKARKAKRVKDGQSKKQEKS</sequence>
<keyword evidence="4 6" id="KW-1133">Transmembrane helix</keyword>